<feature type="region of interest" description="Disordered" evidence="5">
    <location>
        <begin position="468"/>
        <end position="490"/>
    </location>
</feature>
<organism evidence="8 9">
    <name type="scientific">Rhodotorula paludigena</name>
    <dbReference type="NCBI Taxonomy" id="86838"/>
    <lineage>
        <taxon>Eukaryota</taxon>
        <taxon>Fungi</taxon>
        <taxon>Dikarya</taxon>
        <taxon>Basidiomycota</taxon>
        <taxon>Pucciniomycotina</taxon>
        <taxon>Microbotryomycetes</taxon>
        <taxon>Sporidiobolales</taxon>
        <taxon>Sporidiobolaceae</taxon>
        <taxon>Rhodotorula</taxon>
    </lineage>
</organism>
<evidence type="ECO:0000259" key="7">
    <source>
        <dbReference type="PROSITE" id="PS50850"/>
    </source>
</evidence>
<dbReference type="GO" id="GO:0022857">
    <property type="term" value="F:transmembrane transporter activity"/>
    <property type="evidence" value="ECO:0007669"/>
    <property type="project" value="InterPro"/>
</dbReference>
<evidence type="ECO:0000256" key="4">
    <source>
        <dbReference type="ARBA" id="ARBA00023136"/>
    </source>
</evidence>
<gene>
    <name evidence="8" type="ORF">Rhopal_001597-T1</name>
</gene>
<feature type="transmembrane region" description="Helical" evidence="6">
    <location>
        <begin position="49"/>
        <end position="66"/>
    </location>
</feature>
<feature type="transmembrane region" description="Helical" evidence="6">
    <location>
        <begin position="86"/>
        <end position="105"/>
    </location>
</feature>
<keyword evidence="9" id="KW-1185">Reference proteome</keyword>
<dbReference type="GO" id="GO:0005886">
    <property type="term" value="C:plasma membrane"/>
    <property type="evidence" value="ECO:0007669"/>
    <property type="project" value="TreeGrafter"/>
</dbReference>
<evidence type="ECO:0000256" key="2">
    <source>
        <dbReference type="ARBA" id="ARBA00022692"/>
    </source>
</evidence>
<reference evidence="8 9" key="1">
    <citation type="submission" date="2021-12" db="EMBL/GenBank/DDBJ databases">
        <title>High titer production of polyol ester of fatty acids by Rhodotorula paludigena BS15 towards product separation-free biomass refinery.</title>
        <authorList>
            <person name="Mano J."/>
            <person name="Ono H."/>
            <person name="Tanaka T."/>
            <person name="Naito K."/>
            <person name="Sushida H."/>
            <person name="Ike M."/>
            <person name="Tokuyasu K."/>
            <person name="Kitaoka M."/>
        </authorList>
    </citation>
    <scope>NUCLEOTIDE SEQUENCE [LARGE SCALE GENOMIC DNA]</scope>
    <source>
        <strain evidence="8 9">BS15</strain>
    </source>
</reference>
<dbReference type="EMBL" id="BQKY01000003">
    <property type="protein sequence ID" value="GJN88631.1"/>
    <property type="molecule type" value="Genomic_DNA"/>
</dbReference>
<evidence type="ECO:0000256" key="3">
    <source>
        <dbReference type="ARBA" id="ARBA00022989"/>
    </source>
</evidence>
<dbReference type="Gene3D" id="1.20.1250.20">
    <property type="entry name" value="MFS general substrate transporter like domains"/>
    <property type="match status" value="1"/>
</dbReference>
<dbReference type="InterPro" id="IPR020846">
    <property type="entry name" value="MFS_dom"/>
</dbReference>
<dbReference type="Pfam" id="PF07690">
    <property type="entry name" value="MFS_1"/>
    <property type="match status" value="1"/>
</dbReference>
<dbReference type="Proteomes" id="UP001342314">
    <property type="component" value="Unassembled WGS sequence"/>
</dbReference>
<feature type="region of interest" description="Disordered" evidence="5">
    <location>
        <begin position="1"/>
        <end position="34"/>
    </location>
</feature>
<feature type="domain" description="Major facilitator superfamily (MFS) profile" evidence="7">
    <location>
        <begin position="49"/>
        <end position="459"/>
    </location>
</feature>
<feature type="transmembrane region" description="Helical" evidence="6">
    <location>
        <begin position="431"/>
        <end position="453"/>
    </location>
</feature>
<keyword evidence="3 6" id="KW-1133">Transmembrane helix</keyword>
<protein>
    <recommendedName>
        <fullName evidence="7">Major facilitator superfamily (MFS) profile domain-containing protein</fullName>
    </recommendedName>
</protein>
<dbReference type="SUPFAM" id="SSF103473">
    <property type="entry name" value="MFS general substrate transporter"/>
    <property type="match status" value="1"/>
</dbReference>
<feature type="transmembrane region" description="Helical" evidence="6">
    <location>
        <begin position="386"/>
        <end position="411"/>
    </location>
</feature>
<dbReference type="PROSITE" id="PS50850">
    <property type="entry name" value="MFS"/>
    <property type="match status" value="1"/>
</dbReference>
<keyword evidence="4 6" id="KW-0472">Membrane</keyword>
<comment type="subcellular location">
    <subcellularLocation>
        <location evidence="1">Membrane</location>
        <topology evidence="1">Multi-pass membrane protein</topology>
    </subcellularLocation>
</comment>
<feature type="transmembrane region" description="Helical" evidence="6">
    <location>
        <begin position="279"/>
        <end position="306"/>
    </location>
</feature>
<feature type="transmembrane region" description="Helical" evidence="6">
    <location>
        <begin position="357"/>
        <end position="379"/>
    </location>
</feature>
<evidence type="ECO:0000256" key="5">
    <source>
        <dbReference type="SAM" id="MobiDB-lite"/>
    </source>
</evidence>
<feature type="transmembrane region" description="Helical" evidence="6">
    <location>
        <begin position="318"/>
        <end position="337"/>
    </location>
</feature>
<dbReference type="PANTHER" id="PTHR23502:SF134">
    <property type="entry name" value="MAJOR FACILITATOR SUPERFAMILY (MFS) PROFILE DOMAIN-CONTAINING PROTEIN-RELATED"/>
    <property type="match status" value="1"/>
</dbReference>
<accession>A0AAV5GG92</accession>
<proteinExistence type="predicted"/>
<name>A0AAV5GG92_9BASI</name>
<evidence type="ECO:0000256" key="1">
    <source>
        <dbReference type="ARBA" id="ARBA00004141"/>
    </source>
</evidence>
<evidence type="ECO:0000313" key="9">
    <source>
        <dbReference type="Proteomes" id="UP001342314"/>
    </source>
</evidence>
<feature type="transmembrane region" description="Helical" evidence="6">
    <location>
        <begin position="174"/>
        <end position="197"/>
    </location>
</feature>
<dbReference type="PANTHER" id="PTHR23502">
    <property type="entry name" value="MAJOR FACILITATOR SUPERFAMILY"/>
    <property type="match status" value="1"/>
</dbReference>
<feature type="compositionally biased region" description="Basic and acidic residues" evidence="5">
    <location>
        <begin position="1"/>
        <end position="17"/>
    </location>
</feature>
<sequence length="490" mass="54030">MFASKEVKQSSPTKHEFAALSGEPVPVRFEPGDPEDPATGWGRWKRYRMMALACFVTYCSAFNASANGAASGGFIADHPSVTSTVFQTSSFTYLAMLGIGPLVLAPISETFGRRPQIWICTFVIMVLFLGQALAPNIYSLVFCRLIQGTAASIEGPVAAGVVADLWPKKTRGPAMGIFVLTVFTANATGPLTMNWVAQELSWPWVYWIQMISNGVCFLLITFFFVEPRADVILGKRCKALEKETGRPHYVEGAERFEGWAEALKLSSTRPLMYLFTEPIVMALALWVGFAWGVVFLAIGAISHVFAEVYGFSQGLSHTVLITGFVGAFISFILHLTVQEPMYQRAALAGHGKAKPEVRLYASAIGGMLFSAGAFGFAWTAREWIHWFVPCIFLTLFNVGIYTIYLGTYLYIGDCYVPFFGVTMYDQLTFKWASSLVGFIAGALAIVPWILIIFGDKLRAKSRIARQMEQQEGQTLADEPARPGMTEVEMP</sequence>
<evidence type="ECO:0000256" key="6">
    <source>
        <dbReference type="SAM" id="Phobius"/>
    </source>
</evidence>
<evidence type="ECO:0000313" key="8">
    <source>
        <dbReference type="EMBL" id="GJN88631.1"/>
    </source>
</evidence>
<dbReference type="InterPro" id="IPR036259">
    <property type="entry name" value="MFS_trans_sf"/>
</dbReference>
<dbReference type="AlphaFoldDB" id="A0AAV5GG92"/>
<feature type="transmembrane region" description="Helical" evidence="6">
    <location>
        <begin position="117"/>
        <end position="138"/>
    </location>
</feature>
<keyword evidence="2 6" id="KW-0812">Transmembrane</keyword>
<dbReference type="InterPro" id="IPR011701">
    <property type="entry name" value="MFS"/>
</dbReference>
<comment type="caution">
    <text evidence="8">The sequence shown here is derived from an EMBL/GenBank/DDBJ whole genome shotgun (WGS) entry which is preliminary data.</text>
</comment>
<feature type="transmembrane region" description="Helical" evidence="6">
    <location>
        <begin position="204"/>
        <end position="225"/>
    </location>
</feature>